<reference evidence="4 5" key="1">
    <citation type="submission" date="2021-01" db="EMBL/GenBank/DDBJ databases">
        <title>Cercospora kikuchii MAFF 305040 whole genome shotgun sequence.</title>
        <authorList>
            <person name="Kashiwa T."/>
            <person name="Suzuki T."/>
        </authorList>
    </citation>
    <scope>NUCLEOTIDE SEQUENCE [LARGE SCALE GENOMIC DNA]</scope>
    <source>
        <strain evidence="4 5">MAFF 305040</strain>
    </source>
</reference>
<evidence type="ECO:0000313" key="5">
    <source>
        <dbReference type="Proteomes" id="UP000825890"/>
    </source>
</evidence>
<dbReference type="RefSeq" id="XP_044660052.1">
    <property type="nucleotide sequence ID" value="XM_044804117.1"/>
</dbReference>
<feature type="compositionally biased region" description="Acidic residues" evidence="3">
    <location>
        <begin position="10"/>
        <end position="21"/>
    </location>
</feature>
<dbReference type="Gene3D" id="3.30.420.40">
    <property type="match status" value="2"/>
</dbReference>
<dbReference type="GO" id="GO:0005524">
    <property type="term" value="F:ATP binding"/>
    <property type="evidence" value="ECO:0007669"/>
    <property type="project" value="UniProtKB-KW"/>
</dbReference>
<evidence type="ECO:0000256" key="1">
    <source>
        <dbReference type="ARBA" id="ARBA00022741"/>
    </source>
</evidence>
<organism evidence="4 5">
    <name type="scientific">Cercospora kikuchii</name>
    <dbReference type="NCBI Taxonomy" id="84275"/>
    <lineage>
        <taxon>Eukaryota</taxon>
        <taxon>Fungi</taxon>
        <taxon>Dikarya</taxon>
        <taxon>Ascomycota</taxon>
        <taxon>Pezizomycotina</taxon>
        <taxon>Dothideomycetes</taxon>
        <taxon>Dothideomycetidae</taxon>
        <taxon>Mycosphaerellales</taxon>
        <taxon>Mycosphaerellaceae</taxon>
        <taxon>Cercospora</taxon>
    </lineage>
</organism>
<proteinExistence type="predicted"/>
<dbReference type="Proteomes" id="UP000825890">
    <property type="component" value="Unassembled WGS sequence"/>
</dbReference>
<dbReference type="GeneID" id="68294300"/>
<dbReference type="CDD" id="cd10170">
    <property type="entry name" value="ASKHA_NBD_HSP70"/>
    <property type="match status" value="1"/>
</dbReference>
<dbReference type="PANTHER" id="PTHR14187:SF5">
    <property type="entry name" value="HEAT SHOCK 70 KDA PROTEIN 12A"/>
    <property type="match status" value="1"/>
</dbReference>
<comment type="caution">
    <text evidence="4">The sequence shown here is derived from an EMBL/GenBank/DDBJ whole genome shotgun (WGS) entry which is preliminary data.</text>
</comment>
<dbReference type="OrthoDB" id="2963168at2759"/>
<feature type="compositionally biased region" description="Polar residues" evidence="3">
    <location>
        <begin position="22"/>
        <end position="57"/>
    </location>
</feature>
<keyword evidence="2" id="KW-0067">ATP-binding</keyword>
<dbReference type="InterPro" id="IPR013126">
    <property type="entry name" value="Hsp_70_fam"/>
</dbReference>
<gene>
    <name evidence="4" type="ORF">CKM354_000872500</name>
</gene>
<evidence type="ECO:0000313" key="4">
    <source>
        <dbReference type="EMBL" id="GIZ45565.1"/>
    </source>
</evidence>
<evidence type="ECO:0000256" key="2">
    <source>
        <dbReference type="ARBA" id="ARBA00022840"/>
    </source>
</evidence>
<dbReference type="Pfam" id="PF00012">
    <property type="entry name" value="HSP70"/>
    <property type="match status" value="1"/>
</dbReference>
<accession>A0A9P3CTQ1</accession>
<dbReference type="PANTHER" id="PTHR14187">
    <property type="entry name" value="ALPHA KINASE/ELONGATION FACTOR 2 KINASE"/>
    <property type="match status" value="1"/>
</dbReference>
<keyword evidence="5" id="KW-1185">Reference proteome</keyword>
<dbReference type="GO" id="GO:0140662">
    <property type="term" value="F:ATP-dependent protein folding chaperone"/>
    <property type="evidence" value="ECO:0007669"/>
    <property type="project" value="InterPro"/>
</dbReference>
<keyword evidence="1" id="KW-0547">Nucleotide-binding</keyword>
<dbReference type="Gene3D" id="3.90.640.10">
    <property type="entry name" value="Actin, Chain A, domain 4"/>
    <property type="match status" value="1"/>
</dbReference>
<sequence>MGSNSFLGDDLLETDEDEDEYSQTSTHSKPLSSSASTRHHNGNGSIPATRQATSETSAGERRFILGLDFGTTYTGVAFASVEAKDTHYISSSTIEVLRNWGRTMSNMDKVPSVTSYTFGLPGKPEWGSNISNNALTIINQKLELELQENKVDELGLTLYVLNGTRDLRFEYIRDDGPNLDFPRNTPEEIVTDYLRQVFERTRDVIKVKELSRTKTPVDLVITMPVDWSYEARNAVYRAVTKAGFNSNRIPTLRDTLLVTEPEAAAYYTVRESGPGLLKENKCFVLCDAGGGTVDAVAFQVKQSRPFLQLEKVTKPTVAGAKCGSALIDTEFKRWLRKAIGEENYIQLDPAAEGQRTINPHDMETGPMRTLIKSFFVAKSTFSNTKKNAISIELPDPLHKLKLGTRVDDGALIIQWKEMKRLMDKCVGPTVELILAQIESVEASRGTEVKTIFLVGGFGASPYLQEELRRNFGLLDVTLFHPSKDSLTAVVQGAVIHGIERPQKEQTVKMTSMTKTYGYVHRGDQFRWFIKKGDLIRRGNTTLETWQTDDFWIERPSSEHSAVTFRLFRFDTDDDSENRRLPTNWGKSWNDIQVAGIVRATLGQLSRGSVPSAKKFRLLGPFKWRVTCNDSELFAELLLKEKVLGDCHRIATLSLATNRQASGGPYSEWQA</sequence>
<evidence type="ECO:0000256" key="3">
    <source>
        <dbReference type="SAM" id="MobiDB-lite"/>
    </source>
</evidence>
<name>A0A9P3CTQ1_9PEZI</name>
<dbReference type="EMBL" id="BOLY01000005">
    <property type="protein sequence ID" value="GIZ45565.1"/>
    <property type="molecule type" value="Genomic_DNA"/>
</dbReference>
<dbReference type="SUPFAM" id="SSF53067">
    <property type="entry name" value="Actin-like ATPase domain"/>
    <property type="match status" value="2"/>
</dbReference>
<feature type="region of interest" description="Disordered" evidence="3">
    <location>
        <begin position="1"/>
        <end position="57"/>
    </location>
</feature>
<dbReference type="InterPro" id="IPR043129">
    <property type="entry name" value="ATPase_NBD"/>
</dbReference>
<dbReference type="AlphaFoldDB" id="A0A9P3CTQ1"/>
<evidence type="ECO:0008006" key="6">
    <source>
        <dbReference type="Google" id="ProtNLM"/>
    </source>
</evidence>
<protein>
    <recommendedName>
        <fullName evidence="6">Actin-like ATPase domain-containing protein</fullName>
    </recommendedName>
</protein>